<gene>
    <name evidence="2" type="ORF">Micbo1qcDRAFT_148655</name>
</gene>
<sequence>MASNQPLVPVLLLKTKSTPGDSYEDIFSSTKLAGHPGFQPIFVPVLQHQFLGDGMRQVRDLLGSRKIGNAPDCAYGGLIFTSQRAVEAFATLVQDDKGKGEQGWPHLEDVPVYSVGPATTRALKSVSQSPPLQIFGEHTGNGEALALFIQEHYTSWYSGRATLPPLLFLVGEQRRDIIPKTLMNPSLPANRRIEVTETVIYGTGVMESFPRDFADVLRESEGIERWVVVFSPTGCDSMLRGLGLLTNADAQQETPTTTKHEAAPKTYIATIGPTTRDHLKNNFGYEPDVCAEKPSPEGVLAGITGFDGRSR</sequence>
<dbReference type="InterPro" id="IPR003754">
    <property type="entry name" value="4pyrrol_synth_uPrphyn_synth"/>
</dbReference>
<dbReference type="CDD" id="cd06578">
    <property type="entry name" value="HemD"/>
    <property type="match status" value="1"/>
</dbReference>
<dbReference type="InterPro" id="IPR036108">
    <property type="entry name" value="4pyrrol_syn_uPrphyn_synt_sf"/>
</dbReference>
<reference evidence="3" key="1">
    <citation type="submission" date="2016-02" db="EMBL/GenBank/DDBJ databases">
        <title>Draft genome sequence of Microdochium bolleyi, a fungal endophyte of beachgrass.</title>
        <authorList>
            <consortium name="DOE Joint Genome Institute"/>
            <person name="David A.S."/>
            <person name="May G."/>
            <person name="Haridas S."/>
            <person name="Lim J."/>
            <person name="Wang M."/>
            <person name="Labutti K."/>
            <person name="Lipzen A."/>
            <person name="Barry K."/>
            <person name="Grigoriev I.V."/>
        </authorList>
    </citation>
    <scope>NUCLEOTIDE SEQUENCE [LARGE SCALE GENOMIC DNA]</scope>
    <source>
        <strain evidence="3">J235TASD1</strain>
    </source>
</reference>
<dbReference type="FunCoup" id="A0A136J0W1">
    <property type="interactions" value="124"/>
</dbReference>
<accession>A0A136J0W1</accession>
<dbReference type="GO" id="GO:0004852">
    <property type="term" value="F:uroporphyrinogen-III synthase activity"/>
    <property type="evidence" value="ECO:0007669"/>
    <property type="project" value="InterPro"/>
</dbReference>
<dbReference type="GO" id="GO:0006780">
    <property type="term" value="P:uroporphyrinogen III biosynthetic process"/>
    <property type="evidence" value="ECO:0007669"/>
    <property type="project" value="InterPro"/>
</dbReference>
<dbReference type="FunFam" id="3.40.50.10090:FF:000011">
    <property type="entry name" value="Uroporphyrinogen-III synthase (UroS), putative"/>
    <property type="match status" value="1"/>
</dbReference>
<evidence type="ECO:0000313" key="2">
    <source>
        <dbReference type="EMBL" id="KXJ90689.1"/>
    </source>
</evidence>
<keyword evidence="3" id="KW-1185">Reference proteome</keyword>
<name>A0A136J0W1_9PEZI</name>
<evidence type="ECO:0000313" key="3">
    <source>
        <dbReference type="Proteomes" id="UP000070501"/>
    </source>
</evidence>
<feature type="domain" description="Tetrapyrrole biosynthesis uroporphyrinogen III synthase" evidence="1">
    <location>
        <begin position="36"/>
        <end position="300"/>
    </location>
</feature>
<dbReference type="Pfam" id="PF02602">
    <property type="entry name" value="HEM4"/>
    <property type="match status" value="1"/>
</dbReference>
<organism evidence="2 3">
    <name type="scientific">Microdochium bolleyi</name>
    <dbReference type="NCBI Taxonomy" id="196109"/>
    <lineage>
        <taxon>Eukaryota</taxon>
        <taxon>Fungi</taxon>
        <taxon>Dikarya</taxon>
        <taxon>Ascomycota</taxon>
        <taxon>Pezizomycotina</taxon>
        <taxon>Sordariomycetes</taxon>
        <taxon>Xylariomycetidae</taxon>
        <taxon>Xylariales</taxon>
        <taxon>Microdochiaceae</taxon>
        <taxon>Microdochium</taxon>
    </lineage>
</organism>
<dbReference type="GO" id="GO:0005829">
    <property type="term" value="C:cytosol"/>
    <property type="evidence" value="ECO:0007669"/>
    <property type="project" value="TreeGrafter"/>
</dbReference>
<proteinExistence type="predicted"/>
<dbReference type="GO" id="GO:0006782">
    <property type="term" value="P:protoporphyrinogen IX biosynthetic process"/>
    <property type="evidence" value="ECO:0007669"/>
    <property type="project" value="UniProtKB-UniPathway"/>
</dbReference>
<dbReference type="AlphaFoldDB" id="A0A136J0W1"/>
<dbReference type="UniPathway" id="UPA00251">
    <property type="reaction ID" value="UER00320"/>
</dbReference>
<dbReference type="SUPFAM" id="SSF69618">
    <property type="entry name" value="HemD-like"/>
    <property type="match status" value="1"/>
</dbReference>
<dbReference type="PANTHER" id="PTHR12390">
    <property type="entry name" value="UROPORPHYRINOGEN III SYNTHASE"/>
    <property type="match status" value="1"/>
</dbReference>
<dbReference type="STRING" id="196109.A0A136J0W1"/>
<protein>
    <submittedName>
        <fullName evidence="2">Uroporphyrinogen synthase</fullName>
    </submittedName>
</protein>
<dbReference type="Gene3D" id="3.40.50.10090">
    <property type="match status" value="2"/>
</dbReference>
<dbReference type="InParanoid" id="A0A136J0W1"/>
<dbReference type="EMBL" id="KQ964252">
    <property type="protein sequence ID" value="KXJ90689.1"/>
    <property type="molecule type" value="Genomic_DNA"/>
</dbReference>
<evidence type="ECO:0000259" key="1">
    <source>
        <dbReference type="Pfam" id="PF02602"/>
    </source>
</evidence>
<dbReference type="Proteomes" id="UP000070501">
    <property type="component" value="Unassembled WGS sequence"/>
</dbReference>
<dbReference type="InterPro" id="IPR039793">
    <property type="entry name" value="UROS/Hem4"/>
</dbReference>
<dbReference type="OrthoDB" id="5595751at2759"/>
<dbReference type="PANTHER" id="PTHR12390:SF0">
    <property type="entry name" value="UROPORPHYRINOGEN-III SYNTHASE"/>
    <property type="match status" value="1"/>
</dbReference>